<accession>A0ACB8YJ48</accession>
<reference evidence="1 2" key="2">
    <citation type="journal article" date="2022" name="Mol. Ecol. Resour.">
        <title>The genomes of chicory, endive, great burdock and yacon provide insights into Asteraceae paleo-polyploidization history and plant inulin production.</title>
        <authorList>
            <person name="Fan W."/>
            <person name="Wang S."/>
            <person name="Wang H."/>
            <person name="Wang A."/>
            <person name="Jiang F."/>
            <person name="Liu H."/>
            <person name="Zhao H."/>
            <person name="Xu D."/>
            <person name="Zhang Y."/>
        </authorList>
    </citation>
    <scope>NUCLEOTIDE SEQUENCE [LARGE SCALE GENOMIC DNA]</scope>
    <source>
        <strain evidence="2">cv. Niubang</strain>
    </source>
</reference>
<comment type="caution">
    <text evidence="1">The sequence shown here is derived from an EMBL/GenBank/DDBJ whole genome shotgun (WGS) entry which is preliminary data.</text>
</comment>
<proteinExistence type="predicted"/>
<organism evidence="1 2">
    <name type="scientific">Arctium lappa</name>
    <name type="common">Greater burdock</name>
    <name type="synonym">Lappa major</name>
    <dbReference type="NCBI Taxonomy" id="4217"/>
    <lineage>
        <taxon>Eukaryota</taxon>
        <taxon>Viridiplantae</taxon>
        <taxon>Streptophyta</taxon>
        <taxon>Embryophyta</taxon>
        <taxon>Tracheophyta</taxon>
        <taxon>Spermatophyta</taxon>
        <taxon>Magnoliopsida</taxon>
        <taxon>eudicotyledons</taxon>
        <taxon>Gunneridae</taxon>
        <taxon>Pentapetalae</taxon>
        <taxon>asterids</taxon>
        <taxon>campanulids</taxon>
        <taxon>Asterales</taxon>
        <taxon>Asteraceae</taxon>
        <taxon>Carduoideae</taxon>
        <taxon>Cardueae</taxon>
        <taxon>Arctiinae</taxon>
        <taxon>Arctium</taxon>
    </lineage>
</organism>
<protein>
    <submittedName>
        <fullName evidence="1">Uncharacterized protein</fullName>
    </submittedName>
</protein>
<reference evidence="2" key="1">
    <citation type="journal article" date="2022" name="Mol. Ecol. Resour.">
        <title>The genomes of chicory, endive, great burdock and yacon provide insights into Asteraceae palaeo-polyploidization history and plant inulin production.</title>
        <authorList>
            <person name="Fan W."/>
            <person name="Wang S."/>
            <person name="Wang H."/>
            <person name="Wang A."/>
            <person name="Jiang F."/>
            <person name="Liu H."/>
            <person name="Zhao H."/>
            <person name="Xu D."/>
            <person name="Zhang Y."/>
        </authorList>
    </citation>
    <scope>NUCLEOTIDE SEQUENCE [LARGE SCALE GENOMIC DNA]</scope>
    <source>
        <strain evidence="2">cv. Niubang</strain>
    </source>
</reference>
<gene>
    <name evidence="1" type="ORF">L6452_34780</name>
</gene>
<name>A0ACB8YJ48_ARCLA</name>
<keyword evidence="2" id="KW-1185">Reference proteome</keyword>
<dbReference type="Proteomes" id="UP001055879">
    <property type="component" value="Linkage Group LG12"/>
</dbReference>
<sequence>MPSSRSDYQPQLGVNTDLILIAPSEEKLLSPNNHFVDFDHLKIDPLVLSILANHPLRYALVSRVVVLKIYLQQAWKTIRYIGNAEVPQFEIQIDYYKSILDYQRLRYIPSLPEADTREGINSYDLYPTDTEVFEVIRAMGFLTLIIKSMLRCNRDIPRRSTLKYAPEHAMRFLMRQKKSFNYSMPIP</sequence>
<evidence type="ECO:0000313" key="1">
    <source>
        <dbReference type="EMBL" id="KAI3685532.1"/>
    </source>
</evidence>
<dbReference type="EMBL" id="CM042058">
    <property type="protein sequence ID" value="KAI3685532.1"/>
    <property type="molecule type" value="Genomic_DNA"/>
</dbReference>
<evidence type="ECO:0000313" key="2">
    <source>
        <dbReference type="Proteomes" id="UP001055879"/>
    </source>
</evidence>